<evidence type="ECO:0000313" key="2">
    <source>
        <dbReference type="EMBL" id="ORY25669.1"/>
    </source>
</evidence>
<feature type="transmembrane region" description="Helical" evidence="1">
    <location>
        <begin position="12"/>
        <end position="29"/>
    </location>
</feature>
<keyword evidence="3" id="KW-1185">Reference proteome</keyword>
<proteinExistence type="predicted"/>
<comment type="caution">
    <text evidence="2">The sequence shown here is derived from an EMBL/GenBank/DDBJ whole genome shotgun (WGS) entry which is preliminary data.</text>
</comment>
<protein>
    <submittedName>
        <fullName evidence="2">Uncharacterized protein</fullName>
    </submittedName>
</protein>
<keyword evidence="1" id="KW-1133">Transmembrane helix</keyword>
<sequence>MKSLLEFQRFGFLLGLIIVALTFQIYYAYRSRRSDQVYNGNGKDEGALLRILPQMAYFSSIRAG</sequence>
<reference evidence="2 3" key="1">
    <citation type="submission" date="2016-07" db="EMBL/GenBank/DDBJ databases">
        <title>Pervasive Adenine N6-methylation of Active Genes in Fungi.</title>
        <authorList>
            <consortium name="DOE Joint Genome Institute"/>
            <person name="Mondo S.J."/>
            <person name="Dannebaum R.O."/>
            <person name="Kuo R.C."/>
            <person name="Labutti K."/>
            <person name="Haridas S."/>
            <person name="Kuo A."/>
            <person name="Salamov A."/>
            <person name="Ahrendt S.R."/>
            <person name="Lipzen A."/>
            <person name="Sullivan W."/>
            <person name="Andreopoulos W.B."/>
            <person name="Clum A."/>
            <person name="Lindquist E."/>
            <person name="Daum C."/>
            <person name="Ramamoorthy G.K."/>
            <person name="Gryganskyi A."/>
            <person name="Culley D."/>
            <person name="Magnuson J.K."/>
            <person name="James T.Y."/>
            <person name="O'Malley M.A."/>
            <person name="Stajich J.E."/>
            <person name="Spatafora J.W."/>
            <person name="Visel A."/>
            <person name="Grigoriev I.V."/>
        </authorList>
    </citation>
    <scope>NUCLEOTIDE SEQUENCE [LARGE SCALE GENOMIC DNA]</scope>
    <source>
        <strain evidence="2 3">JEL800</strain>
    </source>
</reference>
<keyword evidence="1" id="KW-0812">Transmembrane</keyword>
<dbReference type="Proteomes" id="UP000193642">
    <property type="component" value="Unassembled WGS sequence"/>
</dbReference>
<keyword evidence="1" id="KW-0472">Membrane</keyword>
<evidence type="ECO:0000313" key="3">
    <source>
        <dbReference type="Proteomes" id="UP000193642"/>
    </source>
</evidence>
<name>A0A1Y2ASX6_9FUNG</name>
<accession>A0A1Y2ASX6</accession>
<gene>
    <name evidence="2" type="ORF">BCR33DRAFT_72221</name>
</gene>
<organism evidence="2 3">
    <name type="scientific">Rhizoclosmatium globosum</name>
    <dbReference type="NCBI Taxonomy" id="329046"/>
    <lineage>
        <taxon>Eukaryota</taxon>
        <taxon>Fungi</taxon>
        <taxon>Fungi incertae sedis</taxon>
        <taxon>Chytridiomycota</taxon>
        <taxon>Chytridiomycota incertae sedis</taxon>
        <taxon>Chytridiomycetes</taxon>
        <taxon>Chytridiales</taxon>
        <taxon>Chytriomycetaceae</taxon>
        <taxon>Rhizoclosmatium</taxon>
    </lineage>
</organism>
<evidence type="ECO:0000256" key="1">
    <source>
        <dbReference type="SAM" id="Phobius"/>
    </source>
</evidence>
<dbReference type="AlphaFoldDB" id="A0A1Y2ASX6"/>
<dbReference type="EMBL" id="MCGO01000126">
    <property type="protein sequence ID" value="ORY25669.1"/>
    <property type="molecule type" value="Genomic_DNA"/>
</dbReference>